<keyword evidence="1" id="KW-0285">Flavoprotein</keyword>
<sequence>MAGTRESEYDLIVIGAGIAGLVAAQRWLDSHPTSKTTLLEKTQRVGGVFGRRRLYPDFYTQWTVGLAEFADLRMPRPPEENCIKDFFRAKYTMKYLEEYAAKMSHNGKTFKERIISDSDVTSVEKVYDTWHDTCIYSENEKTIYTAERMVVAAGEHDSPYIPELEGQEDFAAPIIPFANFGASNILSAPNTRQVIIVGAGKSSADMFYKSVRAGRQVTWTVNHLRNGEEVPCDALLLGIGWRSYTTSFSEDTATRLGLPHDPALDSPEARSKWKTIEAEGDAATIKRFPLLAAPPPYARKTISLTPWRLYNGIVPVDDHSIVFINHFISENMMYFAEVQAMWIVAYFDGNITLPSRNAMENDIAHWKAYSKRRYLSSHGQSANFRTFDLVPHTDNLLSGLGSQNLGEAVGKQCVECE</sequence>
<evidence type="ECO:0000313" key="4">
    <source>
        <dbReference type="EMBL" id="KAF2645823.1"/>
    </source>
</evidence>
<evidence type="ECO:0000256" key="3">
    <source>
        <dbReference type="ARBA" id="ARBA00023002"/>
    </source>
</evidence>
<dbReference type="InterPro" id="IPR050346">
    <property type="entry name" value="FMO-like"/>
</dbReference>
<evidence type="ECO:0000313" key="5">
    <source>
        <dbReference type="Proteomes" id="UP000799753"/>
    </source>
</evidence>
<gene>
    <name evidence="4" type="ORF">P280DRAFT_442728</name>
</gene>
<keyword evidence="3" id="KW-0560">Oxidoreductase</keyword>
<dbReference type="Proteomes" id="UP000799753">
    <property type="component" value="Unassembled WGS sequence"/>
</dbReference>
<name>A0A6A6SGL1_9PLEO</name>
<dbReference type="EMBL" id="MU006777">
    <property type="protein sequence ID" value="KAF2645823.1"/>
    <property type="molecule type" value="Genomic_DNA"/>
</dbReference>
<dbReference type="Pfam" id="PF13738">
    <property type="entry name" value="Pyr_redox_3"/>
    <property type="match status" value="1"/>
</dbReference>
<organism evidence="4 5">
    <name type="scientific">Massarina eburnea CBS 473.64</name>
    <dbReference type="NCBI Taxonomy" id="1395130"/>
    <lineage>
        <taxon>Eukaryota</taxon>
        <taxon>Fungi</taxon>
        <taxon>Dikarya</taxon>
        <taxon>Ascomycota</taxon>
        <taxon>Pezizomycotina</taxon>
        <taxon>Dothideomycetes</taxon>
        <taxon>Pleosporomycetidae</taxon>
        <taxon>Pleosporales</taxon>
        <taxon>Massarineae</taxon>
        <taxon>Massarinaceae</taxon>
        <taxon>Massarina</taxon>
    </lineage>
</organism>
<reference evidence="4" key="1">
    <citation type="journal article" date="2020" name="Stud. Mycol.">
        <title>101 Dothideomycetes genomes: a test case for predicting lifestyles and emergence of pathogens.</title>
        <authorList>
            <person name="Haridas S."/>
            <person name="Albert R."/>
            <person name="Binder M."/>
            <person name="Bloem J."/>
            <person name="Labutti K."/>
            <person name="Salamov A."/>
            <person name="Andreopoulos B."/>
            <person name="Baker S."/>
            <person name="Barry K."/>
            <person name="Bills G."/>
            <person name="Bluhm B."/>
            <person name="Cannon C."/>
            <person name="Castanera R."/>
            <person name="Culley D."/>
            <person name="Daum C."/>
            <person name="Ezra D."/>
            <person name="Gonzalez J."/>
            <person name="Henrissat B."/>
            <person name="Kuo A."/>
            <person name="Liang C."/>
            <person name="Lipzen A."/>
            <person name="Lutzoni F."/>
            <person name="Magnuson J."/>
            <person name="Mondo S."/>
            <person name="Nolan M."/>
            <person name="Ohm R."/>
            <person name="Pangilinan J."/>
            <person name="Park H.-J."/>
            <person name="Ramirez L."/>
            <person name="Alfaro M."/>
            <person name="Sun H."/>
            <person name="Tritt A."/>
            <person name="Yoshinaga Y."/>
            <person name="Zwiers L.-H."/>
            <person name="Turgeon B."/>
            <person name="Goodwin S."/>
            <person name="Spatafora J."/>
            <person name="Crous P."/>
            <person name="Grigoriev I."/>
        </authorList>
    </citation>
    <scope>NUCLEOTIDE SEQUENCE</scope>
    <source>
        <strain evidence="4">CBS 473.64</strain>
    </source>
</reference>
<evidence type="ECO:0000256" key="1">
    <source>
        <dbReference type="ARBA" id="ARBA00022630"/>
    </source>
</evidence>
<keyword evidence="2" id="KW-0274">FAD</keyword>
<dbReference type="PANTHER" id="PTHR23023">
    <property type="entry name" value="DIMETHYLANILINE MONOOXYGENASE"/>
    <property type="match status" value="1"/>
</dbReference>
<dbReference type="SUPFAM" id="SSF51905">
    <property type="entry name" value="FAD/NAD(P)-binding domain"/>
    <property type="match status" value="1"/>
</dbReference>
<protein>
    <submittedName>
        <fullName evidence="4">FAD/NAD(P)-binding domain-containing protein</fullName>
    </submittedName>
</protein>
<accession>A0A6A6SGL1</accession>
<dbReference type="InterPro" id="IPR036188">
    <property type="entry name" value="FAD/NAD-bd_sf"/>
</dbReference>
<dbReference type="Gene3D" id="3.50.50.60">
    <property type="entry name" value="FAD/NAD(P)-binding domain"/>
    <property type="match status" value="2"/>
</dbReference>
<dbReference type="GO" id="GO:0016491">
    <property type="term" value="F:oxidoreductase activity"/>
    <property type="evidence" value="ECO:0007669"/>
    <property type="project" value="UniProtKB-KW"/>
</dbReference>
<dbReference type="AlphaFoldDB" id="A0A6A6SGL1"/>
<dbReference type="OrthoDB" id="2915840at2759"/>
<evidence type="ECO:0000256" key="2">
    <source>
        <dbReference type="ARBA" id="ARBA00022827"/>
    </source>
</evidence>
<keyword evidence="5" id="KW-1185">Reference proteome</keyword>
<proteinExistence type="predicted"/>